<evidence type="ECO:0000259" key="6">
    <source>
        <dbReference type="PROSITE" id="PS51669"/>
    </source>
</evidence>
<keyword evidence="4" id="KW-0408">Iron</keyword>
<dbReference type="SUPFAM" id="SSF53706">
    <property type="entry name" value="Formate dehydrogenase/DMSO reductase, domains 1-3"/>
    <property type="match status" value="1"/>
</dbReference>
<dbReference type="SUPFAM" id="SSF50692">
    <property type="entry name" value="ADC-like"/>
    <property type="match status" value="1"/>
</dbReference>
<dbReference type="InterPro" id="IPR050123">
    <property type="entry name" value="Prok_molybdopt-oxidoreductase"/>
</dbReference>
<evidence type="ECO:0000256" key="4">
    <source>
        <dbReference type="ARBA" id="ARBA00023004"/>
    </source>
</evidence>
<dbReference type="InterPro" id="IPR009010">
    <property type="entry name" value="Asp_de-COase-like_dom_sf"/>
</dbReference>
<dbReference type="PROSITE" id="PS51669">
    <property type="entry name" value="4FE4S_MOW_BIS_MGD"/>
    <property type="match status" value="1"/>
</dbReference>
<evidence type="ECO:0000256" key="1">
    <source>
        <dbReference type="ARBA" id="ARBA00022485"/>
    </source>
</evidence>
<organism evidence="7">
    <name type="scientific">freshwater metagenome</name>
    <dbReference type="NCBI Taxonomy" id="449393"/>
    <lineage>
        <taxon>unclassified sequences</taxon>
        <taxon>metagenomes</taxon>
        <taxon>ecological metagenomes</taxon>
    </lineage>
</organism>
<dbReference type="Gene3D" id="2.40.40.20">
    <property type="match status" value="1"/>
</dbReference>
<keyword evidence="2" id="KW-0479">Metal-binding</keyword>
<dbReference type="EMBL" id="CAFBLU010000002">
    <property type="protein sequence ID" value="CAB4860917.1"/>
    <property type="molecule type" value="Genomic_DNA"/>
</dbReference>
<dbReference type="InterPro" id="IPR006656">
    <property type="entry name" value="Mopterin_OxRdtase"/>
</dbReference>
<evidence type="ECO:0000256" key="2">
    <source>
        <dbReference type="ARBA" id="ARBA00022723"/>
    </source>
</evidence>
<dbReference type="Pfam" id="PF01568">
    <property type="entry name" value="Molydop_binding"/>
    <property type="match status" value="1"/>
</dbReference>
<dbReference type="SMART" id="SM00926">
    <property type="entry name" value="Molybdop_Fe4S4"/>
    <property type="match status" value="1"/>
</dbReference>
<evidence type="ECO:0000313" key="7">
    <source>
        <dbReference type="EMBL" id="CAB4860917.1"/>
    </source>
</evidence>
<dbReference type="GO" id="GO:0043546">
    <property type="term" value="F:molybdopterin cofactor binding"/>
    <property type="evidence" value="ECO:0007669"/>
    <property type="project" value="InterPro"/>
</dbReference>
<dbReference type="InterPro" id="IPR006657">
    <property type="entry name" value="MoPterin_dinucl-bd_dom"/>
</dbReference>
<dbReference type="Pfam" id="PF00384">
    <property type="entry name" value="Molybdopterin"/>
    <property type="match status" value="1"/>
</dbReference>
<reference evidence="7" key="1">
    <citation type="submission" date="2020-05" db="EMBL/GenBank/DDBJ databases">
        <authorList>
            <person name="Chiriac C."/>
            <person name="Salcher M."/>
            <person name="Ghai R."/>
            <person name="Kavagutti S V."/>
        </authorList>
    </citation>
    <scope>NUCLEOTIDE SEQUENCE</scope>
</reference>
<dbReference type="GO" id="GO:0016491">
    <property type="term" value="F:oxidoreductase activity"/>
    <property type="evidence" value="ECO:0007669"/>
    <property type="project" value="UniProtKB-KW"/>
</dbReference>
<dbReference type="GO" id="GO:0046872">
    <property type="term" value="F:metal ion binding"/>
    <property type="evidence" value="ECO:0007669"/>
    <property type="project" value="UniProtKB-KW"/>
</dbReference>
<dbReference type="InterPro" id="IPR006963">
    <property type="entry name" value="Mopterin_OxRdtase_4Fe-4S_dom"/>
</dbReference>
<dbReference type="Pfam" id="PF04879">
    <property type="entry name" value="Molybdop_Fe4S4"/>
    <property type="match status" value="1"/>
</dbReference>
<dbReference type="Gene3D" id="3.40.50.740">
    <property type="match status" value="1"/>
</dbReference>
<dbReference type="GO" id="GO:0051539">
    <property type="term" value="F:4 iron, 4 sulfur cluster binding"/>
    <property type="evidence" value="ECO:0007669"/>
    <property type="project" value="UniProtKB-KW"/>
</dbReference>
<dbReference type="PANTHER" id="PTHR43105:SF9">
    <property type="entry name" value="NADPH-FE(3+) OXIDOREDUCTASE SUBUNIT ALPHA"/>
    <property type="match status" value="1"/>
</dbReference>
<dbReference type="AlphaFoldDB" id="A0A6J7CRA1"/>
<evidence type="ECO:0000256" key="5">
    <source>
        <dbReference type="ARBA" id="ARBA00023014"/>
    </source>
</evidence>
<sequence>MSATEQERVTYRTCPLCEATCGLEITLRGDEVVKVRGDEADVFSKGFICPKGASLGALHADPDRLKTPMVKEGNSHRPATWDEAFELIAEKLQPILAADRNAVGMYFGNPNAHNLSNLLYNRVFIKSVGSRNQFSASSLDQLPKQIASGHMFGSSLGVAIPDIDRTDFLLIMGANPLASNGSMMTAPDFRGRIRAVRERGGRVVVIDPARTRTAKEADLHLAITPGADAFLLFSIINTLVAEGYVEKGLAKLGKTAEFLAGVDEVCQLADHFAPETVAPKCGITADEIRTLARDLANADRAAIYARMGTCTQEFGTVSSWLVDVINTLTGNLDREGGVMFPDPVAGGISGDPGKGRGIATGRWATRVRGLSESLGELPTSALAEEIDTPGEGQIRAMFTVAGNPVLSSPNVERLEKALAGLDFMVSIDPYLNETSRHADVILPAPSPLTRSHYDLAFYQLSIRNISRYSPALVEADPEFPDEWETLLRLSMICAGQPADSDISGLDDFVALEVAKREVARHNSPASGMSAEEAVAATSPRVGPERLLDLLLRCGPAGDGFGTNPDGLSLDRLIVEEHGVDLGALKPRMPEMLRTPSGMIELAPEPLTADVPRLIAALNRHDEGFVLIGRRHLRSNNSWMHNLEGLVKGPKRCTLQISPVDAGTIGVDDGGKILIRSKVGELTADVEITEDILPGVVSLPHGWGHGLDGTTTKVANAYAGVNSNVLTDESAVDAICGNAVLNGIPVELAVA</sequence>
<gene>
    <name evidence="7" type="ORF">UFOPK3444_00168</name>
</gene>
<dbReference type="GO" id="GO:0016020">
    <property type="term" value="C:membrane"/>
    <property type="evidence" value="ECO:0007669"/>
    <property type="project" value="TreeGrafter"/>
</dbReference>
<keyword evidence="1" id="KW-0004">4Fe-4S</keyword>
<feature type="domain" description="4Fe-4S Mo/W bis-MGD-type" evidence="6">
    <location>
        <begin position="7"/>
        <end position="63"/>
    </location>
</feature>
<dbReference type="PANTHER" id="PTHR43105">
    <property type="entry name" value="RESPIRATORY NITRATE REDUCTASE"/>
    <property type="match status" value="1"/>
</dbReference>
<name>A0A6J7CRA1_9ZZZZ</name>
<dbReference type="Gene3D" id="3.40.228.10">
    <property type="entry name" value="Dimethylsulfoxide Reductase, domain 2"/>
    <property type="match status" value="1"/>
</dbReference>
<accession>A0A6J7CRA1</accession>
<keyword evidence="3" id="KW-0560">Oxidoreductase</keyword>
<evidence type="ECO:0000256" key="3">
    <source>
        <dbReference type="ARBA" id="ARBA00023002"/>
    </source>
</evidence>
<protein>
    <submittedName>
        <fullName evidence="7">Unannotated protein</fullName>
    </submittedName>
</protein>
<keyword evidence="5" id="KW-0411">Iron-sulfur</keyword>
<proteinExistence type="predicted"/>
<dbReference type="Gene3D" id="2.20.25.90">
    <property type="entry name" value="ADC-like domains"/>
    <property type="match status" value="1"/>
</dbReference>